<evidence type="ECO:0000256" key="1">
    <source>
        <dbReference type="SAM" id="Phobius"/>
    </source>
</evidence>
<comment type="caution">
    <text evidence="3">The sequence shown here is derived from an EMBL/GenBank/DDBJ whole genome shotgun (WGS) entry which is preliminary data.</text>
</comment>
<dbReference type="Proteomes" id="UP000297720">
    <property type="component" value="Unassembled WGS sequence"/>
</dbReference>
<reference evidence="3 5" key="1">
    <citation type="submission" date="2018-06" db="EMBL/GenBank/DDBJ databases">
        <title>Occurrence of a novel blaKPC-2- and qnrS2- harbouring IncP6 plasmid from Aeromonas taiwanensis isolates recovered from the river sediments.</title>
        <authorList>
            <person name="Zheng B."/>
            <person name="Yu X."/>
            <person name="Xiao Y."/>
        </authorList>
    </citation>
    <scope>NUCLEOTIDE SEQUENCE [LARGE SCALE GENOMIC DNA]</scope>
    <source>
        <strain evidence="2 4">1713</strain>
        <strain evidence="3 5">198</strain>
    </source>
</reference>
<keyword evidence="1" id="KW-1133">Transmembrane helix</keyword>
<organism evidence="3 5">
    <name type="scientific">Aeromonas taiwanensis</name>
    <dbReference type="NCBI Taxonomy" id="633417"/>
    <lineage>
        <taxon>Bacteria</taxon>
        <taxon>Pseudomonadati</taxon>
        <taxon>Pseudomonadota</taxon>
        <taxon>Gammaproteobacteria</taxon>
        <taxon>Aeromonadales</taxon>
        <taxon>Aeromonadaceae</taxon>
        <taxon>Aeromonas</taxon>
    </lineage>
</organism>
<protein>
    <submittedName>
        <fullName evidence="3">Uncharacterized protein</fullName>
    </submittedName>
</protein>
<dbReference type="EMBL" id="QORL01000032">
    <property type="protein sequence ID" value="TFF73703.1"/>
    <property type="molecule type" value="Genomic_DNA"/>
</dbReference>
<sequence>MRTAQTTLSRECADRRWHNQPVPLTAAANLQPAHLGHLNQAFLAKDLIMWINIVLALEVVGLAFAIRFWFMCREDAAAFERSRLLRIKARS</sequence>
<dbReference type="Proteomes" id="UP000297914">
    <property type="component" value="Unassembled WGS sequence"/>
</dbReference>
<evidence type="ECO:0000313" key="2">
    <source>
        <dbReference type="EMBL" id="TFF73703.1"/>
    </source>
</evidence>
<dbReference type="AlphaFoldDB" id="A0A5F0K8N1"/>
<name>A0A5F0K8N1_9GAMM</name>
<evidence type="ECO:0000313" key="5">
    <source>
        <dbReference type="Proteomes" id="UP000297914"/>
    </source>
</evidence>
<gene>
    <name evidence="2" type="ORF">DRM93_14540</name>
    <name evidence="3" type="ORF">DRM94_14540</name>
</gene>
<evidence type="ECO:0000313" key="3">
    <source>
        <dbReference type="EMBL" id="TFF77711.1"/>
    </source>
</evidence>
<proteinExistence type="predicted"/>
<keyword evidence="1" id="KW-0812">Transmembrane</keyword>
<accession>A0A5F0K8N1</accession>
<dbReference type="EMBL" id="QORK01000032">
    <property type="protein sequence ID" value="TFF77711.1"/>
    <property type="molecule type" value="Genomic_DNA"/>
</dbReference>
<feature type="transmembrane region" description="Helical" evidence="1">
    <location>
        <begin position="47"/>
        <end position="70"/>
    </location>
</feature>
<keyword evidence="1" id="KW-0472">Membrane</keyword>
<evidence type="ECO:0000313" key="4">
    <source>
        <dbReference type="Proteomes" id="UP000297720"/>
    </source>
</evidence>
<keyword evidence="4" id="KW-1185">Reference proteome</keyword>